<keyword evidence="3" id="KW-1185">Reference proteome</keyword>
<protein>
    <submittedName>
        <fullName evidence="2">Methyltransferase domain</fullName>
    </submittedName>
</protein>
<dbReference type="Pfam" id="PF13489">
    <property type="entry name" value="Methyltransf_23"/>
    <property type="match status" value="1"/>
</dbReference>
<dbReference type="OrthoDB" id="9810247at2"/>
<dbReference type="Pfam" id="PF08484">
    <property type="entry name" value="Methyltransf_14"/>
    <property type="match status" value="1"/>
</dbReference>
<dbReference type="EMBL" id="QQZY01000003">
    <property type="protein sequence ID" value="RDI74846.1"/>
    <property type="molecule type" value="Genomic_DNA"/>
</dbReference>
<reference evidence="3" key="2">
    <citation type="journal article" date="2019" name="MicrobiologyOpen">
        <title>High-quality draft genome sequence of Gaiella occulta isolated from a 150 meter deep mineral water borehole and comparison with the genome sequences of other deep-branching lineages of the phylum Actinobacteria.</title>
        <authorList>
            <person name="Severino R."/>
            <person name="Froufe H.J.C."/>
            <person name="Barroso C."/>
            <person name="Albuquerque L."/>
            <person name="Lobo-da-Cunha A."/>
            <person name="da Costa M.S."/>
            <person name="Egas C."/>
        </authorList>
    </citation>
    <scope>NUCLEOTIDE SEQUENCE [LARGE SCALE GENOMIC DNA]</scope>
    <source>
        <strain evidence="3">F2-233</strain>
    </source>
</reference>
<organism evidence="2 3">
    <name type="scientific">Gaiella occulta</name>
    <dbReference type="NCBI Taxonomy" id="1002870"/>
    <lineage>
        <taxon>Bacteria</taxon>
        <taxon>Bacillati</taxon>
        <taxon>Actinomycetota</taxon>
        <taxon>Thermoleophilia</taxon>
        <taxon>Gaiellales</taxon>
        <taxon>Gaiellaceae</taxon>
        <taxon>Gaiella</taxon>
    </lineage>
</organism>
<comment type="caution">
    <text evidence="2">The sequence shown here is derived from an EMBL/GenBank/DDBJ whole genome shotgun (WGS) entry which is preliminary data.</text>
</comment>
<dbReference type="InterPro" id="IPR013691">
    <property type="entry name" value="MeTrfase_14"/>
</dbReference>
<sequence>MSSSPVRSLLDEVATDPAATCPACGAQGLAIVHEHRGIPVHSCRLMDTREQAETFTRGDLRLGFCAVCGFITNTTYEPEKQSYFVSYEETQGFSPRFRAFMKELAQRWIDGHALAGKDVLEIGCGKAEFLLLMCELGVGHGVGIDPAIVLERIESPAADRVELIRDLYSEKYGHLSGDAVICRHTLEHIHPVADFMRIIRRSLEGRPGTAVLFELPDVRRVLDECAFWDIYYEHCTYFTPGSLARLFRATGFDVTALELDYDDQYILIEAVPGSGQGEPLPLEESPDEVAEAVAGFRRRFESVEERWRAEIGEVRARGGRVVVWGSGSKGVSFLTTLGIQDEIEFVVDINPHKHGKFMPGTGHEIVAPRFLSEYRPELVIAMNPIYLEEIQADLDAMGVSARLLAV</sequence>
<proteinExistence type="predicted"/>
<name>A0A7M2YXR3_9ACTN</name>
<keyword evidence="2" id="KW-0808">Transferase</keyword>
<keyword evidence="2" id="KW-0489">Methyltransferase</keyword>
<dbReference type="Proteomes" id="UP000254134">
    <property type="component" value="Unassembled WGS sequence"/>
</dbReference>
<accession>A0A7M2YXR3</accession>
<dbReference type="RefSeq" id="WP_114796130.1">
    <property type="nucleotide sequence ID" value="NZ_QQZY01000003.1"/>
</dbReference>
<dbReference type="CDD" id="cd02440">
    <property type="entry name" value="AdoMet_MTases"/>
    <property type="match status" value="1"/>
</dbReference>
<evidence type="ECO:0000313" key="2">
    <source>
        <dbReference type="EMBL" id="RDI74846.1"/>
    </source>
</evidence>
<dbReference type="Gene3D" id="3.40.50.150">
    <property type="entry name" value="Vaccinia Virus protein VP39"/>
    <property type="match status" value="1"/>
</dbReference>
<feature type="domain" description="C-methyltransferase" evidence="1">
    <location>
        <begin position="291"/>
        <end position="396"/>
    </location>
</feature>
<dbReference type="GO" id="GO:0032259">
    <property type="term" value="P:methylation"/>
    <property type="evidence" value="ECO:0007669"/>
    <property type="project" value="UniProtKB-KW"/>
</dbReference>
<dbReference type="GO" id="GO:0008168">
    <property type="term" value="F:methyltransferase activity"/>
    <property type="evidence" value="ECO:0007669"/>
    <property type="project" value="UniProtKB-KW"/>
</dbReference>
<dbReference type="AlphaFoldDB" id="A0A7M2YXR3"/>
<dbReference type="InterPro" id="IPR029063">
    <property type="entry name" value="SAM-dependent_MTases_sf"/>
</dbReference>
<dbReference type="Gene3D" id="3.40.50.720">
    <property type="entry name" value="NAD(P)-binding Rossmann-like Domain"/>
    <property type="match status" value="1"/>
</dbReference>
<gene>
    <name evidence="2" type="ORF">Gocc_1735</name>
</gene>
<evidence type="ECO:0000259" key="1">
    <source>
        <dbReference type="Pfam" id="PF08484"/>
    </source>
</evidence>
<dbReference type="SUPFAM" id="SSF53335">
    <property type="entry name" value="S-adenosyl-L-methionine-dependent methyltransferases"/>
    <property type="match status" value="1"/>
</dbReference>
<evidence type="ECO:0000313" key="3">
    <source>
        <dbReference type="Proteomes" id="UP000254134"/>
    </source>
</evidence>
<reference evidence="2 3" key="1">
    <citation type="submission" date="2018-07" db="EMBL/GenBank/DDBJ databases">
        <title>High-quality-draft genome sequence of Gaiella occulta.</title>
        <authorList>
            <person name="Severino R."/>
            <person name="Froufe H.J.C."/>
            <person name="Rainey F.A."/>
            <person name="Barroso C."/>
            <person name="Albuquerque L."/>
            <person name="Lobo-Da-Cunha A."/>
            <person name="Da Costa M.S."/>
            <person name="Egas C."/>
        </authorList>
    </citation>
    <scope>NUCLEOTIDE SEQUENCE [LARGE SCALE GENOMIC DNA]</scope>
    <source>
        <strain evidence="2 3">F2-233</strain>
    </source>
</reference>